<proteinExistence type="inferred from homology"/>
<dbReference type="InterPro" id="IPR045865">
    <property type="entry name" value="ACT-like_dom_sf"/>
</dbReference>
<dbReference type="InterPro" id="IPR013321">
    <property type="entry name" value="Arc_rbn_hlx_hlx"/>
</dbReference>
<dbReference type="NCBIfam" id="NF002169">
    <property type="entry name" value="PRK01002.1"/>
    <property type="match status" value="1"/>
</dbReference>
<dbReference type="Gene3D" id="1.10.1220.10">
    <property type="entry name" value="Met repressor-like"/>
    <property type="match status" value="1"/>
</dbReference>
<feature type="binding site" evidence="7">
    <location>
        <position position="94"/>
    </location>
    <ligand>
        <name>Ni(2+)</name>
        <dbReference type="ChEBI" id="CHEBI:49786"/>
    </ligand>
</feature>
<dbReference type="NCBIfam" id="NF001884">
    <property type="entry name" value="PRK00630.1"/>
    <property type="match status" value="1"/>
</dbReference>
<evidence type="ECO:0000259" key="9">
    <source>
        <dbReference type="Pfam" id="PF08753"/>
    </source>
</evidence>
<dbReference type="GO" id="GO:0016151">
    <property type="term" value="F:nickel cation binding"/>
    <property type="evidence" value="ECO:0007669"/>
    <property type="project" value="UniProtKB-UniRule"/>
</dbReference>
<dbReference type="SUPFAM" id="SSF55021">
    <property type="entry name" value="ACT-like"/>
    <property type="match status" value="1"/>
</dbReference>
<evidence type="ECO:0000259" key="8">
    <source>
        <dbReference type="Pfam" id="PF01402"/>
    </source>
</evidence>
<keyword evidence="11" id="KW-1185">Reference proteome</keyword>
<keyword evidence="3 7" id="KW-0479">Metal-binding</keyword>
<feature type="binding site" evidence="7">
    <location>
        <position position="100"/>
    </location>
    <ligand>
        <name>Ni(2+)</name>
        <dbReference type="ChEBI" id="CHEBI:49786"/>
    </ligand>
</feature>
<dbReference type="Pfam" id="PF01402">
    <property type="entry name" value="RHH_1"/>
    <property type="match status" value="1"/>
</dbReference>
<dbReference type="InterPro" id="IPR014864">
    <property type="entry name" value="TF_NikR_Ni-bd_C"/>
</dbReference>
<dbReference type="OrthoDB" id="9806294at2"/>
<keyword evidence="5 7" id="KW-0238">DNA-binding</keyword>
<dbReference type="Pfam" id="PF08753">
    <property type="entry name" value="NikR_C"/>
    <property type="match status" value="1"/>
</dbReference>
<comment type="cofactor">
    <cofactor evidence="7">
        <name>Ni(2+)</name>
        <dbReference type="ChEBI" id="CHEBI:49786"/>
    </cofactor>
    <text evidence="7">Binds 1 nickel ion per subunit.</text>
</comment>
<evidence type="ECO:0000256" key="6">
    <source>
        <dbReference type="ARBA" id="ARBA00023163"/>
    </source>
</evidence>
<dbReference type="AlphaFoldDB" id="A0A4R2P971"/>
<keyword evidence="6 7" id="KW-0804">Transcription</keyword>
<evidence type="ECO:0000256" key="4">
    <source>
        <dbReference type="ARBA" id="ARBA00023015"/>
    </source>
</evidence>
<evidence type="ECO:0000256" key="3">
    <source>
        <dbReference type="ARBA" id="ARBA00022723"/>
    </source>
</evidence>
<dbReference type="GO" id="GO:0003677">
    <property type="term" value="F:DNA binding"/>
    <property type="evidence" value="ECO:0007669"/>
    <property type="project" value="UniProtKB-KW"/>
</dbReference>
<comment type="similarity">
    <text evidence="1 7">Belongs to the transcriptional regulatory CopG/NikR family.</text>
</comment>
<sequence length="138" mass="15996">MTYSKLKRFGISMDEKLLLEFDKLIKDKGYENRSEAVRDLVRRNLVEEAWENEEEIVAGSILLFYDHHQRDLLQELTSVQHGKHDLIMATTHFHLDEAYCLELIVVKGTAKDLKKLSDQMICLRGVKFGKLTISPFTG</sequence>
<feature type="binding site" evidence="7">
    <location>
        <position position="92"/>
    </location>
    <ligand>
        <name>Ni(2+)</name>
        <dbReference type="ChEBI" id="CHEBI:49786"/>
    </ligand>
</feature>
<feature type="binding site" evidence="7">
    <location>
        <position position="81"/>
    </location>
    <ligand>
        <name>Ni(2+)</name>
        <dbReference type="ChEBI" id="CHEBI:49786"/>
    </ligand>
</feature>
<keyword evidence="4 7" id="KW-0805">Transcription regulation</keyword>
<evidence type="ECO:0000313" key="10">
    <source>
        <dbReference type="EMBL" id="TCP31580.1"/>
    </source>
</evidence>
<dbReference type="NCBIfam" id="NF003381">
    <property type="entry name" value="PRK04460.1"/>
    <property type="match status" value="1"/>
</dbReference>
<comment type="function">
    <text evidence="7">Transcriptional regulator.</text>
</comment>
<evidence type="ECO:0000256" key="7">
    <source>
        <dbReference type="HAMAP-Rule" id="MF_00476"/>
    </source>
</evidence>
<dbReference type="InterPro" id="IPR010985">
    <property type="entry name" value="Ribbon_hlx_hlx"/>
</dbReference>
<gene>
    <name evidence="10" type="ORF">EV207_10269</name>
</gene>
<dbReference type="GO" id="GO:0003700">
    <property type="term" value="F:DNA-binding transcription factor activity"/>
    <property type="evidence" value="ECO:0007669"/>
    <property type="project" value="UniProtKB-UniRule"/>
</dbReference>
<organism evidence="10 11">
    <name type="scientific">Scopulibacillus darangshiensis</name>
    <dbReference type="NCBI Taxonomy" id="442528"/>
    <lineage>
        <taxon>Bacteria</taxon>
        <taxon>Bacillati</taxon>
        <taxon>Bacillota</taxon>
        <taxon>Bacilli</taxon>
        <taxon>Bacillales</taxon>
        <taxon>Sporolactobacillaceae</taxon>
        <taxon>Scopulibacillus</taxon>
    </lineage>
</organism>
<protein>
    <recommendedName>
        <fullName evidence="7">Putative nickel-responsive regulator</fullName>
    </recommendedName>
</protein>
<dbReference type="Proteomes" id="UP000295416">
    <property type="component" value="Unassembled WGS sequence"/>
</dbReference>
<dbReference type="EMBL" id="SLXK01000002">
    <property type="protein sequence ID" value="TCP31580.1"/>
    <property type="molecule type" value="Genomic_DNA"/>
</dbReference>
<evidence type="ECO:0000256" key="5">
    <source>
        <dbReference type="ARBA" id="ARBA00023125"/>
    </source>
</evidence>
<dbReference type="InterPro" id="IPR027271">
    <property type="entry name" value="Acetolactate_synth/TF_NikR_C"/>
</dbReference>
<name>A0A4R2P971_9BACL</name>
<dbReference type="CDD" id="cd22231">
    <property type="entry name" value="RHH_NikR_HicB-like"/>
    <property type="match status" value="1"/>
</dbReference>
<dbReference type="NCBIfam" id="NF002815">
    <property type="entry name" value="PRK02967.1"/>
    <property type="match status" value="1"/>
</dbReference>
<evidence type="ECO:0000256" key="1">
    <source>
        <dbReference type="ARBA" id="ARBA00008478"/>
    </source>
</evidence>
<reference evidence="10 11" key="1">
    <citation type="submission" date="2019-03" db="EMBL/GenBank/DDBJ databases">
        <title>Genomic Encyclopedia of Type Strains, Phase IV (KMG-IV): sequencing the most valuable type-strain genomes for metagenomic binning, comparative biology and taxonomic classification.</title>
        <authorList>
            <person name="Goeker M."/>
        </authorList>
    </citation>
    <scope>NUCLEOTIDE SEQUENCE [LARGE SCALE GENOMIC DNA]</scope>
    <source>
        <strain evidence="10 11">DSM 19377</strain>
    </source>
</reference>
<keyword evidence="2 7" id="KW-0533">Nickel</keyword>
<dbReference type="HAMAP" id="MF_00476">
    <property type="entry name" value="NikR"/>
    <property type="match status" value="1"/>
</dbReference>
<dbReference type="SUPFAM" id="SSF47598">
    <property type="entry name" value="Ribbon-helix-helix"/>
    <property type="match status" value="1"/>
</dbReference>
<evidence type="ECO:0000256" key="2">
    <source>
        <dbReference type="ARBA" id="ARBA00022596"/>
    </source>
</evidence>
<dbReference type="InterPro" id="IPR050192">
    <property type="entry name" value="CopG/NikR_regulator"/>
</dbReference>
<feature type="domain" description="Transcription factor NikR nickel binding C-terminal" evidence="9">
    <location>
        <begin position="58"/>
        <end position="133"/>
    </location>
</feature>
<dbReference type="GO" id="GO:0010045">
    <property type="term" value="P:response to nickel cation"/>
    <property type="evidence" value="ECO:0007669"/>
    <property type="project" value="InterPro"/>
</dbReference>
<dbReference type="PANTHER" id="PTHR34719:SF2">
    <property type="entry name" value="NICKEL-RESPONSIVE REGULATOR"/>
    <property type="match status" value="1"/>
</dbReference>
<feature type="domain" description="Ribbon-helix-helix protein CopG" evidence="8">
    <location>
        <begin position="7"/>
        <end position="47"/>
    </location>
</feature>
<accession>A0A4R2P971</accession>
<dbReference type="RefSeq" id="WP_132743124.1">
    <property type="nucleotide sequence ID" value="NZ_SLXK01000002.1"/>
</dbReference>
<dbReference type="Gene3D" id="3.30.70.1150">
    <property type="entry name" value="ACT-like. Chain A, domain 2"/>
    <property type="match status" value="1"/>
</dbReference>
<dbReference type="InterPro" id="IPR022988">
    <property type="entry name" value="Ni_resp_reg_NikR"/>
</dbReference>
<dbReference type="InterPro" id="IPR002145">
    <property type="entry name" value="CopG"/>
</dbReference>
<comment type="caution">
    <text evidence="10">The sequence shown here is derived from an EMBL/GenBank/DDBJ whole genome shotgun (WGS) entry which is preliminary data.</text>
</comment>
<dbReference type="PANTHER" id="PTHR34719">
    <property type="entry name" value="NICKEL-RESPONSIVE REGULATOR"/>
    <property type="match status" value="1"/>
</dbReference>
<evidence type="ECO:0000313" key="11">
    <source>
        <dbReference type="Proteomes" id="UP000295416"/>
    </source>
</evidence>